<gene>
    <name evidence="1" type="ORF">BDN72DRAFT_774510</name>
</gene>
<reference evidence="1 2" key="1">
    <citation type="journal article" date="2019" name="Nat. Ecol. Evol.">
        <title>Megaphylogeny resolves global patterns of mushroom evolution.</title>
        <authorList>
            <person name="Varga T."/>
            <person name="Krizsan K."/>
            <person name="Foldi C."/>
            <person name="Dima B."/>
            <person name="Sanchez-Garcia M."/>
            <person name="Sanchez-Ramirez S."/>
            <person name="Szollosi G.J."/>
            <person name="Szarkandi J.G."/>
            <person name="Papp V."/>
            <person name="Albert L."/>
            <person name="Andreopoulos W."/>
            <person name="Angelini C."/>
            <person name="Antonin V."/>
            <person name="Barry K.W."/>
            <person name="Bougher N.L."/>
            <person name="Buchanan P."/>
            <person name="Buyck B."/>
            <person name="Bense V."/>
            <person name="Catcheside P."/>
            <person name="Chovatia M."/>
            <person name="Cooper J."/>
            <person name="Damon W."/>
            <person name="Desjardin D."/>
            <person name="Finy P."/>
            <person name="Geml J."/>
            <person name="Haridas S."/>
            <person name="Hughes K."/>
            <person name="Justo A."/>
            <person name="Karasinski D."/>
            <person name="Kautmanova I."/>
            <person name="Kiss B."/>
            <person name="Kocsube S."/>
            <person name="Kotiranta H."/>
            <person name="LaButti K.M."/>
            <person name="Lechner B.E."/>
            <person name="Liimatainen K."/>
            <person name="Lipzen A."/>
            <person name="Lukacs Z."/>
            <person name="Mihaltcheva S."/>
            <person name="Morgado L.N."/>
            <person name="Niskanen T."/>
            <person name="Noordeloos M.E."/>
            <person name="Ohm R.A."/>
            <person name="Ortiz-Santana B."/>
            <person name="Ovrebo C."/>
            <person name="Racz N."/>
            <person name="Riley R."/>
            <person name="Savchenko A."/>
            <person name="Shiryaev A."/>
            <person name="Soop K."/>
            <person name="Spirin V."/>
            <person name="Szebenyi C."/>
            <person name="Tomsovsky M."/>
            <person name="Tulloss R.E."/>
            <person name="Uehling J."/>
            <person name="Grigoriev I.V."/>
            <person name="Vagvolgyi C."/>
            <person name="Papp T."/>
            <person name="Martin F.M."/>
            <person name="Miettinen O."/>
            <person name="Hibbett D.S."/>
            <person name="Nagy L.G."/>
        </authorList>
    </citation>
    <scope>NUCLEOTIDE SEQUENCE [LARGE SCALE GENOMIC DNA]</scope>
    <source>
        <strain evidence="1 2">NL-1719</strain>
    </source>
</reference>
<proteinExistence type="predicted"/>
<sequence length="81" mass="9067">MKEFTREGVLDAVTKFVAVDNQSLAVADNVPFRNSLVSMRPHSSKSDLPSTHDVTVYLHNSFSKTLQSLREEINVNLSFSL</sequence>
<dbReference type="Proteomes" id="UP000308600">
    <property type="component" value="Unassembled WGS sequence"/>
</dbReference>
<accession>A0ACD3AF04</accession>
<dbReference type="EMBL" id="ML208472">
    <property type="protein sequence ID" value="TFK64503.1"/>
    <property type="molecule type" value="Genomic_DNA"/>
</dbReference>
<keyword evidence="2" id="KW-1185">Reference proteome</keyword>
<organism evidence="1 2">
    <name type="scientific">Pluteus cervinus</name>
    <dbReference type="NCBI Taxonomy" id="181527"/>
    <lineage>
        <taxon>Eukaryota</taxon>
        <taxon>Fungi</taxon>
        <taxon>Dikarya</taxon>
        <taxon>Basidiomycota</taxon>
        <taxon>Agaricomycotina</taxon>
        <taxon>Agaricomycetes</taxon>
        <taxon>Agaricomycetidae</taxon>
        <taxon>Agaricales</taxon>
        <taxon>Pluteineae</taxon>
        <taxon>Pluteaceae</taxon>
        <taxon>Pluteus</taxon>
    </lineage>
</organism>
<name>A0ACD3AF04_9AGAR</name>
<evidence type="ECO:0000313" key="2">
    <source>
        <dbReference type="Proteomes" id="UP000308600"/>
    </source>
</evidence>
<protein>
    <submittedName>
        <fullName evidence="1">Uncharacterized protein</fullName>
    </submittedName>
</protein>
<evidence type="ECO:0000313" key="1">
    <source>
        <dbReference type="EMBL" id="TFK64503.1"/>
    </source>
</evidence>